<dbReference type="InterPro" id="IPR008417">
    <property type="entry name" value="BAP29/BAP31"/>
</dbReference>
<comment type="caution">
    <text evidence="2">The sequence shown here is derived from an EMBL/GenBank/DDBJ whole genome shotgun (WGS) entry which is preliminary data.</text>
</comment>
<keyword evidence="2" id="KW-0675">Receptor</keyword>
<protein>
    <submittedName>
        <fullName evidence="2">B-cell receptor-associated-like protein</fullName>
    </submittedName>
</protein>
<sequence length="375" mass="42261">MNMSMSHSSERPLTFVDRSSNWAWYSATVEVCLKRLRATLGLSYKVVPKRKSNASKNSCQLCTNAFRITHLYHAYAAPSIYLPFGCEYICIKRLIIVSRFWNDSVCTFIVASIAVKRSSNSACVFCSPAVAASSFANLVPSAIAEKQQEHQMMNSVCKPWARLELLYGIMQQNAFSLSRRPKRTKTNWRGLLFIFLGESELKAVAKEEAKLFISTSLTMTATSSASTLLTGTTTLLIIAPSPPYTAATWTGQCWWSCTWWMCRWEHEGGHLQKEGIAEMALQWMILTYVVAAEAAVAVLLTLPSPKLLRNRLVSLVSLILQPAFFIVPFAGFQLLDIYWKNEHRLMCTSEVCTAAERDRYEKSIVLIECKILLMV</sequence>
<dbReference type="PANTHER" id="PTHR12701">
    <property type="entry name" value="BCR-ASSOCIATED PROTEIN, BAP"/>
    <property type="match status" value="1"/>
</dbReference>
<dbReference type="GO" id="GO:0005789">
    <property type="term" value="C:endoplasmic reticulum membrane"/>
    <property type="evidence" value="ECO:0007669"/>
    <property type="project" value="TreeGrafter"/>
</dbReference>
<keyword evidence="1" id="KW-0472">Membrane</keyword>
<evidence type="ECO:0000313" key="3">
    <source>
        <dbReference type="Proteomes" id="UP000634136"/>
    </source>
</evidence>
<dbReference type="PANTHER" id="PTHR12701:SF20">
    <property type="entry name" value="ENDOPLASMIC RETICULUM TRANSMEMBRANE PROTEIN"/>
    <property type="match status" value="1"/>
</dbReference>
<dbReference type="GO" id="GO:0006888">
    <property type="term" value="P:endoplasmic reticulum to Golgi vesicle-mediated transport"/>
    <property type="evidence" value="ECO:0007669"/>
    <property type="project" value="TreeGrafter"/>
</dbReference>
<reference evidence="2" key="1">
    <citation type="submission" date="2020-09" db="EMBL/GenBank/DDBJ databases">
        <title>Genome-Enabled Discovery of Anthraquinone Biosynthesis in Senna tora.</title>
        <authorList>
            <person name="Kang S.-H."/>
            <person name="Pandey R.P."/>
            <person name="Lee C.-M."/>
            <person name="Sim J.-S."/>
            <person name="Jeong J.-T."/>
            <person name="Choi B.-S."/>
            <person name="Jung M."/>
            <person name="Ginzburg D."/>
            <person name="Zhao K."/>
            <person name="Won S.Y."/>
            <person name="Oh T.-J."/>
            <person name="Yu Y."/>
            <person name="Kim N.-H."/>
            <person name="Lee O.R."/>
            <person name="Lee T.-H."/>
            <person name="Bashyal P."/>
            <person name="Kim T.-S."/>
            <person name="Lee W.-H."/>
            <person name="Kawkins C."/>
            <person name="Kim C.-K."/>
            <person name="Kim J.S."/>
            <person name="Ahn B.O."/>
            <person name="Rhee S.Y."/>
            <person name="Sohng J.K."/>
        </authorList>
    </citation>
    <scope>NUCLEOTIDE SEQUENCE</scope>
    <source>
        <tissue evidence="2">Leaf</tissue>
    </source>
</reference>
<name>A0A834TR38_9FABA</name>
<keyword evidence="1" id="KW-1133">Transmembrane helix</keyword>
<proteinExistence type="predicted"/>
<accession>A0A834TR38</accession>
<gene>
    <name evidence="2" type="ORF">G2W53_027619</name>
</gene>
<dbReference type="Proteomes" id="UP000634136">
    <property type="component" value="Unassembled WGS sequence"/>
</dbReference>
<feature type="transmembrane region" description="Helical" evidence="1">
    <location>
        <begin position="280"/>
        <end position="300"/>
    </location>
</feature>
<keyword evidence="1" id="KW-0812">Transmembrane</keyword>
<organism evidence="2 3">
    <name type="scientific">Senna tora</name>
    <dbReference type="NCBI Taxonomy" id="362788"/>
    <lineage>
        <taxon>Eukaryota</taxon>
        <taxon>Viridiplantae</taxon>
        <taxon>Streptophyta</taxon>
        <taxon>Embryophyta</taxon>
        <taxon>Tracheophyta</taxon>
        <taxon>Spermatophyta</taxon>
        <taxon>Magnoliopsida</taxon>
        <taxon>eudicotyledons</taxon>
        <taxon>Gunneridae</taxon>
        <taxon>Pentapetalae</taxon>
        <taxon>rosids</taxon>
        <taxon>fabids</taxon>
        <taxon>Fabales</taxon>
        <taxon>Fabaceae</taxon>
        <taxon>Caesalpinioideae</taxon>
        <taxon>Cassia clade</taxon>
        <taxon>Senna</taxon>
    </lineage>
</organism>
<dbReference type="GO" id="GO:0006886">
    <property type="term" value="P:intracellular protein transport"/>
    <property type="evidence" value="ECO:0007669"/>
    <property type="project" value="InterPro"/>
</dbReference>
<keyword evidence="3" id="KW-1185">Reference proteome</keyword>
<dbReference type="EMBL" id="JAAIUW010000008">
    <property type="protein sequence ID" value="KAF7822164.1"/>
    <property type="molecule type" value="Genomic_DNA"/>
</dbReference>
<evidence type="ECO:0000313" key="2">
    <source>
        <dbReference type="EMBL" id="KAF7822164.1"/>
    </source>
</evidence>
<feature type="transmembrane region" description="Helical" evidence="1">
    <location>
        <begin position="312"/>
        <end position="335"/>
    </location>
</feature>
<dbReference type="AlphaFoldDB" id="A0A834TR38"/>
<dbReference type="GO" id="GO:0070973">
    <property type="term" value="P:protein localization to endoplasmic reticulum exit site"/>
    <property type="evidence" value="ECO:0007669"/>
    <property type="project" value="TreeGrafter"/>
</dbReference>
<evidence type="ECO:0000256" key="1">
    <source>
        <dbReference type="SAM" id="Phobius"/>
    </source>
</evidence>